<dbReference type="OrthoDB" id="282744at2"/>
<dbReference type="EMBL" id="PXYL01000004">
    <property type="protein sequence ID" value="PSJ61645.1"/>
    <property type="molecule type" value="Genomic_DNA"/>
</dbReference>
<dbReference type="InterPro" id="IPR029442">
    <property type="entry name" value="GyrI-like"/>
</dbReference>
<evidence type="ECO:0000313" key="2">
    <source>
        <dbReference type="EMBL" id="PSJ61645.1"/>
    </source>
</evidence>
<dbReference type="InterPro" id="IPR010499">
    <property type="entry name" value="AraC_E-bd"/>
</dbReference>
<dbReference type="PANTHER" id="PTHR36444:SF3">
    <property type="entry name" value="TRANSCRIPTIONAL ACTIVATOR, PUTATIVE-RELATED"/>
    <property type="match status" value="1"/>
</dbReference>
<dbReference type="RefSeq" id="WP_106724078.1">
    <property type="nucleotide sequence ID" value="NZ_PXYL01000004.1"/>
</dbReference>
<evidence type="ECO:0000313" key="3">
    <source>
        <dbReference type="Proteomes" id="UP000240653"/>
    </source>
</evidence>
<gene>
    <name evidence="2" type="ORF">C7I85_09190</name>
</gene>
<dbReference type="Pfam" id="PF06445">
    <property type="entry name" value="GyrI-like"/>
    <property type="match status" value="1"/>
</dbReference>
<dbReference type="SUPFAM" id="SSF55136">
    <property type="entry name" value="Probable bacterial effector-binding domain"/>
    <property type="match status" value="1"/>
</dbReference>
<organism evidence="2 3">
    <name type="scientific">Pseudaminobacter soli</name>
    <name type="common">ex Li et al. 2025</name>
    <dbReference type="NCBI Taxonomy" id="1295366"/>
    <lineage>
        <taxon>Bacteria</taxon>
        <taxon>Pseudomonadati</taxon>
        <taxon>Pseudomonadota</taxon>
        <taxon>Alphaproteobacteria</taxon>
        <taxon>Hyphomicrobiales</taxon>
        <taxon>Phyllobacteriaceae</taxon>
        <taxon>Pseudaminobacter</taxon>
    </lineage>
</organism>
<dbReference type="InterPro" id="IPR053182">
    <property type="entry name" value="YobU-like_regulator"/>
</dbReference>
<feature type="domain" description="AraC effector-binding" evidence="1">
    <location>
        <begin position="7"/>
        <end position="156"/>
    </location>
</feature>
<dbReference type="PANTHER" id="PTHR36444">
    <property type="entry name" value="TRANSCRIPTIONAL REGULATOR PROTEIN YOBU-RELATED"/>
    <property type="match status" value="1"/>
</dbReference>
<dbReference type="AlphaFoldDB" id="A0A2P7SGX5"/>
<name>A0A2P7SGX5_9HYPH</name>
<dbReference type="Gene3D" id="3.20.80.10">
    <property type="entry name" value="Regulatory factor, effector binding domain"/>
    <property type="match status" value="1"/>
</dbReference>
<dbReference type="InterPro" id="IPR011256">
    <property type="entry name" value="Reg_factor_effector_dom_sf"/>
</dbReference>
<protein>
    <recommendedName>
        <fullName evidence="1">AraC effector-binding domain-containing protein</fullName>
    </recommendedName>
</protein>
<dbReference type="SMART" id="SM00871">
    <property type="entry name" value="AraC_E_bind"/>
    <property type="match status" value="1"/>
</dbReference>
<dbReference type="Proteomes" id="UP000240653">
    <property type="component" value="Unassembled WGS sequence"/>
</dbReference>
<accession>A0A2P7SGX5</accession>
<reference evidence="2 3" key="1">
    <citation type="submission" date="2018-03" db="EMBL/GenBank/DDBJ databases">
        <title>The draft genome of Mesorhizobium soli JCM 19897.</title>
        <authorList>
            <person name="Li L."/>
            <person name="Liu L."/>
            <person name="Liang L."/>
            <person name="Wang T."/>
            <person name="Zhang X."/>
        </authorList>
    </citation>
    <scope>NUCLEOTIDE SEQUENCE [LARGE SCALE GENOMIC DNA]</scope>
    <source>
        <strain evidence="2 3">JCM 19897</strain>
    </source>
</reference>
<keyword evidence="3" id="KW-1185">Reference proteome</keyword>
<sequence>MDETRLEEPRFVDGKAMLIAGLGERYDYDNVAGIPALWQRFDDYQGSIPGAVPNAWYGLCFNFDETSFEYVAAVEVTDFSDMPKEFSCVRLAPQKYAVFTHSDHISTIRNTIDAIWRNWLPNSKFQAADAPNFERYGPEFNGRTGNGGLEIWIPLKG</sequence>
<proteinExistence type="predicted"/>
<comment type="caution">
    <text evidence="2">The sequence shown here is derived from an EMBL/GenBank/DDBJ whole genome shotgun (WGS) entry which is preliminary data.</text>
</comment>
<evidence type="ECO:0000259" key="1">
    <source>
        <dbReference type="SMART" id="SM00871"/>
    </source>
</evidence>